<evidence type="ECO:0000256" key="1">
    <source>
        <dbReference type="SAM" id="Phobius"/>
    </source>
</evidence>
<evidence type="ECO:0000313" key="2">
    <source>
        <dbReference type="EMBL" id="HHH13768.1"/>
    </source>
</evidence>
<dbReference type="InterPro" id="IPR034756">
    <property type="entry name" value="T2SSM_b"/>
</dbReference>
<keyword evidence="1" id="KW-0472">Membrane</keyword>
<comment type="caution">
    <text evidence="2">The sequence shown here is derived from an EMBL/GenBank/DDBJ whole genome shotgun (WGS) entry which is preliminary data.</text>
</comment>
<dbReference type="NCBIfam" id="NF040576">
    <property type="entry name" value="T2SS_GspM_XpsM"/>
    <property type="match status" value="1"/>
</dbReference>
<sequence length="196" mass="21916">MNGRRERGRCPLLLATLAVLAALLLLAALLPWWSQWQADLERAAVTEARVARYRSLVDSRAELEKALDEIAKRVEAQRYFIEAANPELAAAGLQQRIKTVVAEAGGTLMSTRNLSGGQRETAGNWIRIEVRMKGDTATLARVLLALRRERPVALVEALTVRGRALYRKRGNRMETTRRQELEIGFRVTARLQGDAS</sequence>
<dbReference type="AlphaFoldDB" id="A0A7C5J0Z7"/>
<dbReference type="Proteomes" id="UP000886100">
    <property type="component" value="Unassembled WGS sequence"/>
</dbReference>
<organism evidence="2">
    <name type="scientific">Thiolapillus brandeum</name>
    <dbReference type="NCBI Taxonomy" id="1076588"/>
    <lineage>
        <taxon>Bacteria</taxon>
        <taxon>Pseudomonadati</taxon>
        <taxon>Pseudomonadota</taxon>
        <taxon>Gammaproteobacteria</taxon>
        <taxon>Chromatiales</taxon>
        <taxon>Sedimenticolaceae</taxon>
        <taxon>Thiolapillus</taxon>
    </lineage>
</organism>
<name>A0A7C5J0Z7_9GAMM</name>
<proteinExistence type="predicted"/>
<dbReference type="EMBL" id="DROM01000361">
    <property type="protein sequence ID" value="HHH13768.1"/>
    <property type="molecule type" value="Genomic_DNA"/>
</dbReference>
<protein>
    <recommendedName>
        <fullName evidence="3">General secretion pathway protein GspM</fullName>
    </recommendedName>
</protein>
<dbReference type="Pfam" id="PF10741">
    <property type="entry name" value="T2SSM_b"/>
    <property type="match status" value="1"/>
</dbReference>
<keyword evidence="1" id="KW-0812">Transmembrane</keyword>
<accession>A0A7C5J0Z7</accession>
<feature type="transmembrane region" description="Helical" evidence="1">
    <location>
        <begin position="12"/>
        <end position="33"/>
    </location>
</feature>
<gene>
    <name evidence="2" type="ORF">ENJ98_05980</name>
</gene>
<keyword evidence="1" id="KW-1133">Transmembrane helix</keyword>
<reference evidence="2" key="1">
    <citation type="journal article" date="2020" name="mSystems">
        <title>Genome- and Community-Level Interaction Insights into Carbon Utilization and Element Cycling Functions of Hydrothermarchaeota in Hydrothermal Sediment.</title>
        <authorList>
            <person name="Zhou Z."/>
            <person name="Liu Y."/>
            <person name="Xu W."/>
            <person name="Pan J."/>
            <person name="Luo Z.H."/>
            <person name="Li M."/>
        </authorList>
    </citation>
    <scope>NUCLEOTIDE SEQUENCE [LARGE SCALE GENOMIC DNA]</scope>
    <source>
        <strain evidence="2">HyVt-535</strain>
    </source>
</reference>
<evidence type="ECO:0008006" key="3">
    <source>
        <dbReference type="Google" id="ProtNLM"/>
    </source>
</evidence>